<proteinExistence type="predicted"/>
<feature type="compositionally biased region" description="Polar residues" evidence="2">
    <location>
        <begin position="141"/>
        <end position="159"/>
    </location>
</feature>
<sequence>MKNQRSSTLSSPYDSYMYSQDSIEMNSAQINNYKLDDSPFQKLRGFSQNPQNRNNIDPNSILNTSPFAEGNSLVGIPITYLNLSNNSSQANNIQGDNKKQLQEAQQKFIQGQFAQSQILLPKSKQVLKDYKSINRNDQYSNINKIEDSGSPTDKNSGFDTGTFGGSAREDTFNLQISHRANSQDVSKSHNNQSYESPYSKNISTEYKTNQSFINENQVSIDKSKLSSTHLSYFSPSPLKQPKQSMLFNEQDKQQQHSIDYKLSSPYKDKIYSKQTEKYQVNQDLQSKDYSNVSKQINLVQNENIIIPKVQSSQPAKQNQSINYALNNTSQISEQNNSFAIQNNSIANLLNQNTQKNNLNSQSKYQINKQKYIGDNYNQYNNQNPTTNNILQKQNQFKEVKQQQNIQDSNFDQKASQISNQIDQNQSQQNLSQLVFKKQFTFQKQQTLDSNESKDFNQQNQNVNLNQQPQKIQVSLSKFSNNNQEFNPTAMLTNISEHFTTNQSAVTPQKQQYEIPQNSMNEFYEQMFQQNEEQGNQYNTNKQKNSNLQIYIDNEEEKYEESKKHTSNQRIHSQSDDFKQSSGLLIFDKLNTNLKEQEKQNQDNQFDILKLQSERDNLKEFIKNLETRNNLLNERIQLLEANLSSLNSQNMENIEKIVSLNKQLSEQDSNFQKKEKLTKNEQNQQQKDLIEATQRQSVLQSEIQKLIQRDLEQEKKILELTNKLNTQQQLRNDYEKAVKEQEILVKNNQNSIQIIEAQKVEIQKLQNLLSTKGQQEFPQSNQQQEKYEEDKKKLENECQKLMERNKVLEEHLSTMKISCQKLEQAMAANCNSTKGWLEKYNKLEKSYLNLQNQFRVEQQKQIMEKNFASKKDLMSNRSQQSFNRFRSELSEQEIKIQFQRNQELIRSEVQNERDELDHQNQQLIQKIAEIQNQNSQLEQQVQNLIQNNKKQFEENEIQKKDLISKLNIMINENSKLIDAYNERPMLIQKIQQLSQQNLEQFKQFGDNSTPFITQFSNIESSGLSLQPPSQFNSPQEEIKWYRLKCNQLEVKLKVKSEECAELIYQNKSLKKQGRGNNLEELTIKSSLYQTFQQSPNSNLIKQPGKFHSEMVLNANKQNTIQEEKDNRGFCEKLCQNKKESSSNNNINNNDHDINSETGRESLACNVKCL</sequence>
<protein>
    <submittedName>
        <fullName evidence="3">Uncharacterized protein</fullName>
    </submittedName>
</protein>
<dbReference type="GeneID" id="7823620"/>
<evidence type="ECO:0000313" key="4">
    <source>
        <dbReference type="Proteomes" id="UP000009168"/>
    </source>
</evidence>
<dbReference type="InParanoid" id="I7MJH6"/>
<feature type="region of interest" description="Disordered" evidence="2">
    <location>
        <begin position="180"/>
        <end position="200"/>
    </location>
</feature>
<evidence type="ECO:0000256" key="1">
    <source>
        <dbReference type="SAM" id="Coils"/>
    </source>
</evidence>
<reference evidence="4" key="1">
    <citation type="journal article" date="2006" name="PLoS Biol.">
        <title>Macronuclear genome sequence of the ciliate Tetrahymena thermophila, a model eukaryote.</title>
        <authorList>
            <person name="Eisen J.A."/>
            <person name="Coyne R.S."/>
            <person name="Wu M."/>
            <person name="Wu D."/>
            <person name="Thiagarajan M."/>
            <person name="Wortman J.R."/>
            <person name="Badger J.H."/>
            <person name="Ren Q."/>
            <person name="Amedeo P."/>
            <person name="Jones K.M."/>
            <person name="Tallon L.J."/>
            <person name="Delcher A.L."/>
            <person name="Salzberg S.L."/>
            <person name="Silva J.C."/>
            <person name="Haas B.J."/>
            <person name="Majoros W.H."/>
            <person name="Farzad M."/>
            <person name="Carlton J.M."/>
            <person name="Smith R.K. Jr."/>
            <person name="Garg J."/>
            <person name="Pearlman R.E."/>
            <person name="Karrer K.M."/>
            <person name="Sun L."/>
            <person name="Manning G."/>
            <person name="Elde N.C."/>
            <person name="Turkewitz A.P."/>
            <person name="Asai D.J."/>
            <person name="Wilkes D.E."/>
            <person name="Wang Y."/>
            <person name="Cai H."/>
            <person name="Collins K."/>
            <person name="Stewart B.A."/>
            <person name="Lee S.R."/>
            <person name="Wilamowska K."/>
            <person name="Weinberg Z."/>
            <person name="Ruzzo W.L."/>
            <person name="Wloga D."/>
            <person name="Gaertig J."/>
            <person name="Frankel J."/>
            <person name="Tsao C.-C."/>
            <person name="Gorovsky M.A."/>
            <person name="Keeling P.J."/>
            <person name="Waller R.F."/>
            <person name="Patron N.J."/>
            <person name="Cherry J.M."/>
            <person name="Stover N.A."/>
            <person name="Krieger C.J."/>
            <person name="del Toro C."/>
            <person name="Ryder H.F."/>
            <person name="Williamson S.C."/>
            <person name="Barbeau R.A."/>
            <person name="Hamilton E.P."/>
            <person name="Orias E."/>
        </authorList>
    </citation>
    <scope>NUCLEOTIDE SEQUENCE [LARGE SCALE GENOMIC DNA]</scope>
    <source>
        <strain evidence="4">SB210</strain>
    </source>
</reference>
<keyword evidence="1" id="KW-0175">Coiled coil</keyword>
<name>I7MJH6_TETTS</name>
<feature type="region of interest" description="Disordered" evidence="2">
    <location>
        <begin position="141"/>
        <end position="164"/>
    </location>
</feature>
<accession>I7MJH6</accession>
<gene>
    <name evidence="3" type="ORF">TTHERM_00189240</name>
</gene>
<organism evidence="3 4">
    <name type="scientific">Tetrahymena thermophila (strain SB210)</name>
    <dbReference type="NCBI Taxonomy" id="312017"/>
    <lineage>
        <taxon>Eukaryota</taxon>
        <taxon>Sar</taxon>
        <taxon>Alveolata</taxon>
        <taxon>Ciliophora</taxon>
        <taxon>Intramacronucleata</taxon>
        <taxon>Oligohymenophorea</taxon>
        <taxon>Hymenostomatida</taxon>
        <taxon>Tetrahymenina</taxon>
        <taxon>Tetrahymenidae</taxon>
        <taxon>Tetrahymena</taxon>
    </lineage>
</organism>
<keyword evidence="4" id="KW-1185">Reference proteome</keyword>
<evidence type="ECO:0000256" key="2">
    <source>
        <dbReference type="SAM" id="MobiDB-lite"/>
    </source>
</evidence>
<dbReference type="STRING" id="312017.I7MJH6"/>
<dbReference type="RefSeq" id="XP_001016600.2">
    <property type="nucleotide sequence ID" value="XM_001016600.2"/>
</dbReference>
<evidence type="ECO:0000313" key="3">
    <source>
        <dbReference type="EMBL" id="EAR96355.2"/>
    </source>
</evidence>
<dbReference type="EMBL" id="GG662693">
    <property type="protein sequence ID" value="EAR96355.2"/>
    <property type="molecule type" value="Genomic_DNA"/>
</dbReference>
<dbReference type="KEGG" id="tet:TTHERM_00189240"/>
<dbReference type="Proteomes" id="UP000009168">
    <property type="component" value="Unassembled WGS sequence"/>
</dbReference>
<feature type="coiled-coil region" evidence="1">
    <location>
        <begin position="593"/>
        <end position="648"/>
    </location>
</feature>
<feature type="coiled-coil region" evidence="1">
    <location>
        <begin position="901"/>
        <end position="953"/>
    </location>
</feature>
<dbReference type="AlphaFoldDB" id="I7MJH6"/>
<feature type="coiled-coil region" evidence="1">
    <location>
        <begin position="688"/>
        <end position="736"/>
    </location>
</feature>
<feature type="coiled-coil region" evidence="1">
    <location>
        <begin position="776"/>
        <end position="810"/>
    </location>
</feature>